<dbReference type="SUPFAM" id="SSF55729">
    <property type="entry name" value="Acyl-CoA N-acyltransferases (Nat)"/>
    <property type="match status" value="1"/>
</dbReference>
<dbReference type="Gene3D" id="3.40.630.30">
    <property type="match status" value="1"/>
</dbReference>
<dbReference type="Pfam" id="PF13302">
    <property type="entry name" value="Acetyltransf_3"/>
    <property type="match status" value="1"/>
</dbReference>
<dbReference type="AlphaFoldDB" id="F8B188"/>
<dbReference type="KEGG" id="fsy:FsymDg_1350"/>
<dbReference type="EMBL" id="CP002801">
    <property type="protein sequence ID" value="AEH08830.1"/>
    <property type="molecule type" value="Genomic_DNA"/>
</dbReference>
<protein>
    <submittedName>
        <fullName evidence="2">GCN5-related N-acetyltransferase</fullName>
    </submittedName>
</protein>
<dbReference type="PANTHER" id="PTHR43792">
    <property type="entry name" value="GNAT FAMILY, PUTATIVE (AFU_ORTHOLOGUE AFUA_3G00765)-RELATED-RELATED"/>
    <property type="match status" value="1"/>
</dbReference>
<feature type="domain" description="N-acetyltransferase" evidence="1">
    <location>
        <begin position="21"/>
        <end position="178"/>
    </location>
</feature>
<dbReference type="eggNOG" id="COG1670">
    <property type="taxonomic scope" value="Bacteria"/>
</dbReference>
<dbReference type="GO" id="GO:0016747">
    <property type="term" value="F:acyltransferase activity, transferring groups other than amino-acyl groups"/>
    <property type="evidence" value="ECO:0007669"/>
    <property type="project" value="InterPro"/>
</dbReference>
<accession>F8B188</accession>
<dbReference type="STRING" id="656024.FsymDg_1350"/>
<keyword evidence="3" id="KW-1185">Reference proteome</keyword>
<dbReference type="RefSeq" id="WP_013872804.1">
    <property type="nucleotide sequence ID" value="NC_015656.1"/>
</dbReference>
<dbReference type="PROSITE" id="PS51186">
    <property type="entry name" value="GNAT"/>
    <property type="match status" value="1"/>
</dbReference>
<name>F8B188_9ACTN</name>
<sequence length="185" mass="20527">MTLEFGEPASIVVPTVVTDRLILRYWRPADIDPYAAMNADEETMRYLNGPFDRAGTERLVTHLAGMWVLFGYGMWAVEDKATGEFLGRAGLYYADGWPGVEVAVSIRRDRWRQGLGTEAIRTALDYGFAALGEDELVTVTDQGNIGANGIARKLGMSFRKIATVGPWRDNNIYAITRGTWAARTS</sequence>
<dbReference type="PANTHER" id="PTHR43792:SF1">
    <property type="entry name" value="N-ACETYLTRANSFERASE DOMAIN-CONTAINING PROTEIN"/>
    <property type="match status" value="1"/>
</dbReference>
<proteinExistence type="predicted"/>
<gene>
    <name evidence="2" type="ordered locus">FsymDg_1350</name>
</gene>
<keyword evidence="2" id="KW-0808">Transferase</keyword>
<dbReference type="InterPro" id="IPR051531">
    <property type="entry name" value="N-acetyltransferase"/>
</dbReference>
<dbReference type="InterPro" id="IPR000182">
    <property type="entry name" value="GNAT_dom"/>
</dbReference>
<dbReference type="InterPro" id="IPR016181">
    <property type="entry name" value="Acyl_CoA_acyltransferase"/>
</dbReference>
<reference evidence="2 3" key="1">
    <citation type="submission" date="2011-05" db="EMBL/GenBank/DDBJ databases">
        <title>Complete sequence of chromosome of Frankia symbiont of Datisca glomerata.</title>
        <authorList>
            <consortium name="US DOE Joint Genome Institute"/>
            <person name="Lucas S."/>
            <person name="Han J."/>
            <person name="Lapidus A."/>
            <person name="Cheng J.-F."/>
            <person name="Goodwin L."/>
            <person name="Pitluck S."/>
            <person name="Peters L."/>
            <person name="Mikhailova N."/>
            <person name="Chertkov O."/>
            <person name="Teshima H."/>
            <person name="Han C."/>
            <person name="Tapia R."/>
            <person name="Land M."/>
            <person name="Hauser L."/>
            <person name="Kyrpides N."/>
            <person name="Ivanova N."/>
            <person name="Pagani I."/>
            <person name="Berry A."/>
            <person name="Pawlowski K."/>
            <person name="Persson T."/>
            <person name="Vanden Heuvel B."/>
            <person name="Benson D."/>
            <person name="Woyke T."/>
        </authorList>
    </citation>
    <scope>NUCLEOTIDE SEQUENCE [LARGE SCALE GENOMIC DNA]</scope>
    <source>
        <strain evidence="3">4085684</strain>
    </source>
</reference>
<evidence type="ECO:0000313" key="2">
    <source>
        <dbReference type="EMBL" id="AEH08830.1"/>
    </source>
</evidence>
<evidence type="ECO:0000313" key="3">
    <source>
        <dbReference type="Proteomes" id="UP000001549"/>
    </source>
</evidence>
<organism evidence="2 3">
    <name type="scientific">Candidatus Protofrankia datiscae</name>
    <dbReference type="NCBI Taxonomy" id="2716812"/>
    <lineage>
        <taxon>Bacteria</taxon>
        <taxon>Bacillati</taxon>
        <taxon>Actinomycetota</taxon>
        <taxon>Actinomycetes</taxon>
        <taxon>Frankiales</taxon>
        <taxon>Frankiaceae</taxon>
        <taxon>Protofrankia</taxon>
    </lineage>
</organism>
<evidence type="ECO:0000259" key="1">
    <source>
        <dbReference type="PROSITE" id="PS51186"/>
    </source>
</evidence>
<dbReference type="HOGENOM" id="CLU_013985_3_1_11"/>
<dbReference type="Proteomes" id="UP000001549">
    <property type="component" value="Chromosome"/>
</dbReference>